<protein>
    <submittedName>
        <fullName evidence="3">Pimeloyl-ACP methyl ester carboxylesterase</fullName>
    </submittedName>
</protein>
<dbReference type="InterPro" id="IPR000073">
    <property type="entry name" value="AB_hydrolase_1"/>
</dbReference>
<dbReference type="PANTHER" id="PTHR43798">
    <property type="entry name" value="MONOACYLGLYCEROL LIPASE"/>
    <property type="match status" value="1"/>
</dbReference>
<dbReference type="Gene3D" id="3.40.50.1820">
    <property type="entry name" value="alpha/beta hydrolase"/>
    <property type="match status" value="1"/>
</dbReference>
<dbReference type="PANTHER" id="PTHR43798:SF31">
    <property type="entry name" value="AB HYDROLASE SUPERFAMILY PROTEIN YCLE"/>
    <property type="match status" value="1"/>
</dbReference>
<dbReference type="SUPFAM" id="SSF53474">
    <property type="entry name" value="alpha/beta-Hydrolases"/>
    <property type="match status" value="1"/>
</dbReference>
<dbReference type="RefSeq" id="WP_210089431.1">
    <property type="nucleotide sequence ID" value="NZ_JAGGKG010000010.1"/>
</dbReference>
<feature type="domain" description="AB hydrolase-1" evidence="2">
    <location>
        <begin position="51"/>
        <end position="163"/>
    </location>
</feature>
<dbReference type="Pfam" id="PF00561">
    <property type="entry name" value="Abhydrolase_1"/>
    <property type="match status" value="1"/>
</dbReference>
<accession>A0ABS4FTE2</accession>
<reference evidence="3 4" key="1">
    <citation type="submission" date="2021-03" db="EMBL/GenBank/DDBJ databases">
        <title>Genomic Encyclopedia of Type Strains, Phase IV (KMG-IV): sequencing the most valuable type-strain genomes for metagenomic binning, comparative biology and taxonomic classification.</title>
        <authorList>
            <person name="Goeker M."/>
        </authorList>
    </citation>
    <scope>NUCLEOTIDE SEQUENCE [LARGE SCALE GENOMIC DNA]</scope>
    <source>
        <strain evidence="3 4">DSM 14349</strain>
    </source>
</reference>
<dbReference type="InterPro" id="IPR050266">
    <property type="entry name" value="AB_hydrolase_sf"/>
</dbReference>
<keyword evidence="4" id="KW-1185">Reference proteome</keyword>
<gene>
    <name evidence="3" type="ORF">J2Z32_002463</name>
</gene>
<dbReference type="InterPro" id="IPR029058">
    <property type="entry name" value="AB_hydrolase_fold"/>
</dbReference>
<evidence type="ECO:0000256" key="1">
    <source>
        <dbReference type="ARBA" id="ARBA00022801"/>
    </source>
</evidence>
<sequence>MKVYKNSKAQQNVLSSYDKLLKLWNVDLEERDLTTSYGMTHVILCGKEHLPPLVLFHGVGDNSALMWVYNAKALSEHFRVIAVDTIGGPGKSRPNENYNASFDVVQWIDEILSLLSLQNVYLAGVSNGTYLAQKYATSRPNQVIKLVCMAGSLPIGNFGSMKVMMKVFLPEALFPTKNNITRLLRKLTGANHRIFTDDPTLFEHYCYILKGFNNMAMRYHKIVHFNEEQIKTTRDKTLYLVGEDDPFAQLGGKEALLQYKMNAQFFPQVGHGINHEIADKVNEIIIGYLLGKNYNPCISSSASSQGTE</sequence>
<keyword evidence="1" id="KW-0378">Hydrolase</keyword>
<name>A0ABS4FTE2_9BACL</name>
<proteinExistence type="predicted"/>
<dbReference type="EMBL" id="JAGGKG010000010">
    <property type="protein sequence ID" value="MBP1905815.1"/>
    <property type="molecule type" value="Genomic_DNA"/>
</dbReference>
<evidence type="ECO:0000313" key="3">
    <source>
        <dbReference type="EMBL" id="MBP1905815.1"/>
    </source>
</evidence>
<evidence type="ECO:0000259" key="2">
    <source>
        <dbReference type="Pfam" id="PF00561"/>
    </source>
</evidence>
<dbReference type="Proteomes" id="UP001519272">
    <property type="component" value="Unassembled WGS sequence"/>
</dbReference>
<organism evidence="3 4">
    <name type="scientific">Paenibacillus turicensis</name>
    <dbReference type="NCBI Taxonomy" id="160487"/>
    <lineage>
        <taxon>Bacteria</taxon>
        <taxon>Bacillati</taxon>
        <taxon>Bacillota</taxon>
        <taxon>Bacilli</taxon>
        <taxon>Bacillales</taxon>
        <taxon>Paenibacillaceae</taxon>
        <taxon>Paenibacillus</taxon>
    </lineage>
</organism>
<evidence type="ECO:0000313" key="4">
    <source>
        <dbReference type="Proteomes" id="UP001519272"/>
    </source>
</evidence>
<comment type="caution">
    <text evidence="3">The sequence shown here is derived from an EMBL/GenBank/DDBJ whole genome shotgun (WGS) entry which is preliminary data.</text>
</comment>